<protein>
    <recommendedName>
        <fullName evidence="6">DAC domain-containing protein</fullName>
    </recommendedName>
</protein>
<dbReference type="Pfam" id="PF02457">
    <property type="entry name" value="DAC"/>
    <property type="match status" value="1"/>
</dbReference>
<dbReference type="PANTHER" id="PTHR34185:SF1">
    <property type="entry name" value="DIADENYLATE CYCLASE"/>
    <property type="match status" value="1"/>
</dbReference>
<dbReference type="GO" id="GO:0005524">
    <property type="term" value="F:ATP binding"/>
    <property type="evidence" value="ECO:0007669"/>
    <property type="project" value="UniProtKB-KW"/>
</dbReference>
<dbReference type="InterPro" id="IPR036888">
    <property type="entry name" value="DNA_integrity_DisA_N_sf"/>
</dbReference>
<keyword evidence="8" id="KW-1185">Reference proteome</keyword>
<dbReference type="AlphaFoldDB" id="H8I510"/>
<evidence type="ECO:0000256" key="2">
    <source>
        <dbReference type="ARBA" id="ARBA00022679"/>
    </source>
</evidence>
<organism evidence="7 8">
    <name type="scientific">Methanocella conradii (strain DSM 24694 / JCM 17849 / CGMCC 1.5162 / HZ254)</name>
    <dbReference type="NCBI Taxonomy" id="1041930"/>
    <lineage>
        <taxon>Archaea</taxon>
        <taxon>Methanobacteriati</taxon>
        <taxon>Methanobacteriota</taxon>
        <taxon>Stenosarchaea group</taxon>
        <taxon>Methanomicrobia</taxon>
        <taxon>Methanocellales</taxon>
        <taxon>Methanocellaceae</taxon>
        <taxon>Methanocella</taxon>
    </lineage>
</organism>
<keyword evidence="5" id="KW-0067">ATP-binding</keyword>
<proteinExistence type="predicted"/>
<keyword evidence="2" id="KW-0808">Transferase</keyword>
<keyword evidence="4" id="KW-0547">Nucleotide-binding</keyword>
<dbReference type="HOGENOM" id="CLU_1264568_0_0_2"/>
<dbReference type="Proteomes" id="UP000005233">
    <property type="component" value="Chromosome"/>
</dbReference>
<sequence>MKLSPPDHDETQGQEEKVMSAVLNIAKSISRRGEGGLIIIADRDEVEGLYETHYPQITSRSLLTEQGMNVVVEKLATIDGAVIITPVGELIAFGARVLKSTTIPGFGTRHAAAAGITESLPNATAILISEESSLIKIFQKGNIVIEMDAAEINPNVMEKVVSFLTRNDMALLVATGLSLAVQVPYYDIILVGGSYLIVKAIFEVTSSVLMGKADKEKA</sequence>
<dbReference type="GO" id="GO:0004016">
    <property type="term" value="F:adenylate cyclase activity"/>
    <property type="evidence" value="ECO:0007669"/>
    <property type="project" value="TreeGrafter"/>
</dbReference>
<evidence type="ECO:0000313" key="8">
    <source>
        <dbReference type="Proteomes" id="UP000005233"/>
    </source>
</evidence>
<evidence type="ECO:0000256" key="4">
    <source>
        <dbReference type="ARBA" id="ARBA00022741"/>
    </source>
</evidence>
<dbReference type="SMR" id="H8I510"/>
<comment type="catalytic activity">
    <reaction evidence="1">
        <text>2 ATP = 3',3'-c-di-AMP + 2 diphosphate</text>
        <dbReference type="Rhea" id="RHEA:35655"/>
        <dbReference type="ChEBI" id="CHEBI:30616"/>
        <dbReference type="ChEBI" id="CHEBI:33019"/>
        <dbReference type="ChEBI" id="CHEBI:71500"/>
        <dbReference type="EC" id="2.7.7.85"/>
    </reaction>
</comment>
<dbReference type="GO" id="GO:0106408">
    <property type="term" value="F:diadenylate cyclase activity"/>
    <property type="evidence" value="ECO:0007669"/>
    <property type="project" value="UniProtKB-EC"/>
</dbReference>
<evidence type="ECO:0000256" key="5">
    <source>
        <dbReference type="ARBA" id="ARBA00022840"/>
    </source>
</evidence>
<dbReference type="KEGG" id="mez:Mtc_2371"/>
<dbReference type="Gene3D" id="3.40.1700.10">
    <property type="entry name" value="DNA integrity scanning protein, DisA, N-terminal domain"/>
    <property type="match status" value="1"/>
</dbReference>
<dbReference type="SUPFAM" id="SSF143597">
    <property type="entry name" value="YojJ-like"/>
    <property type="match status" value="1"/>
</dbReference>
<evidence type="ECO:0000256" key="1">
    <source>
        <dbReference type="ARBA" id="ARBA00000877"/>
    </source>
</evidence>
<feature type="domain" description="DAC" evidence="6">
    <location>
        <begin position="1"/>
        <end position="149"/>
    </location>
</feature>
<keyword evidence="3" id="KW-0548">Nucleotidyltransferase</keyword>
<reference evidence="7 8" key="1">
    <citation type="journal article" date="2012" name="J. Bacteriol.">
        <title>Complete genome sequence of a thermophilic methanogen, Methanocella conradii HZ254, isolated from Chinese rice field soil.</title>
        <authorList>
            <person name="Lu Z."/>
            <person name="Lu Y."/>
        </authorList>
    </citation>
    <scope>NUCLEOTIDE SEQUENCE [LARGE SCALE GENOMIC DNA]</scope>
    <source>
        <strain evidence="8">DSM 24694 / JCM 17849 / CGMCC 1.5162 / HZ254</strain>
    </source>
</reference>
<dbReference type="PANTHER" id="PTHR34185">
    <property type="entry name" value="DIADENYLATE CYCLASE"/>
    <property type="match status" value="1"/>
</dbReference>
<name>H8I510_METCZ</name>
<dbReference type="EMBL" id="CP003243">
    <property type="protein sequence ID" value="AFD01104.1"/>
    <property type="molecule type" value="Genomic_DNA"/>
</dbReference>
<dbReference type="InterPro" id="IPR003390">
    <property type="entry name" value="DNA_integrity_scan_DisA_N"/>
</dbReference>
<evidence type="ECO:0000259" key="6">
    <source>
        <dbReference type="PROSITE" id="PS51794"/>
    </source>
</evidence>
<dbReference type="STRING" id="1041930.Mtc_2371"/>
<evidence type="ECO:0000313" key="7">
    <source>
        <dbReference type="EMBL" id="AFD01104.1"/>
    </source>
</evidence>
<evidence type="ECO:0000256" key="3">
    <source>
        <dbReference type="ARBA" id="ARBA00022695"/>
    </source>
</evidence>
<dbReference type="PROSITE" id="PS51794">
    <property type="entry name" value="DAC"/>
    <property type="match status" value="1"/>
</dbReference>
<accession>H8I510</accession>
<dbReference type="InterPro" id="IPR050338">
    <property type="entry name" value="DisA"/>
</dbReference>
<gene>
    <name evidence="7" type="ordered locus">Mtc_2371</name>
</gene>
<dbReference type="eggNOG" id="arCOG04453">
    <property type="taxonomic scope" value="Archaea"/>
</dbReference>